<comment type="subcellular location">
    <subcellularLocation>
        <location evidence="1 2 3">Nucleus</location>
    </subcellularLocation>
</comment>
<keyword evidence="2 3" id="KW-0371">Homeobox</keyword>
<feature type="compositionally biased region" description="Polar residues" evidence="4">
    <location>
        <begin position="289"/>
        <end position="301"/>
    </location>
</feature>
<keyword evidence="2 3" id="KW-0539">Nucleus</keyword>
<name>A0A336MTA7_CULSO</name>
<dbReference type="InterPro" id="IPR009057">
    <property type="entry name" value="Homeodomain-like_sf"/>
</dbReference>
<dbReference type="InterPro" id="IPR001356">
    <property type="entry name" value="HD"/>
</dbReference>
<dbReference type="PANTHER" id="PTHR24331:SF0">
    <property type="entry name" value="DBX"/>
    <property type="match status" value="1"/>
</dbReference>
<feature type="domain" description="Homeobox" evidence="5">
    <location>
        <begin position="424"/>
        <end position="470"/>
    </location>
</feature>
<evidence type="ECO:0000313" key="6">
    <source>
        <dbReference type="EMBL" id="SSX32003.1"/>
    </source>
</evidence>
<dbReference type="PANTHER" id="PTHR24331">
    <property type="entry name" value="DBX"/>
    <property type="match status" value="1"/>
</dbReference>
<evidence type="ECO:0000256" key="2">
    <source>
        <dbReference type="PROSITE-ProRule" id="PRU00108"/>
    </source>
</evidence>
<dbReference type="CDD" id="cd00086">
    <property type="entry name" value="homeodomain"/>
    <property type="match status" value="1"/>
</dbReference>
<dbReference type="GO" id="GO:0006357">
    <property type="term" value="P:regulation of transcription by RNA polymerase II"/>
    <property type="evidence" value="ECO:0007669"/>
    <property type="project" value="TreeGrafter"/>
</dbReference>
<evidence type="ECO:0000256" key="1">
    <source>
        <dbReference type="ARBA" id="ARBA00004123"/>
    </source>
</evidence>
<evidence type="ECO:0000256" key="4">
    <source>
        <dbReference type="SAM" id="MobiDB-lite"/>
    </source>
</evidence>
<feature type="region of interest" description="Disordered" evidence="4">
    <location>
        <begin position="273"/>
        <end position="359"/>
    </location>
</feature>
<feature type="compositionally biased region" description="Basic residues" evidence="4">
    <location>
        <begin position="276"/>
        <end position="288"/>
    </location>
</feature>
<reference evidence="6" key="1">
    <citation type="submission" date="2018-07" db="EMBL/GenBank/DDBJ databases">
        <authorList>
            <person name="Quirk P.G."/>
            <person name="Krulwich T.A."/>
        </authorList>
    </citation>
    <scope>NUCLEOTIDE SEQUENCE</scope>
</reference>
<feature type="compositionally biased region" description="Low complexity" evidence="4">
    <location>
        <begin position="302"/>
        <end position="323"/>
    </location>
</feature>
<gene>
    <name evidence="6" type="primary">CSON004317</name>
</gene>
<keyword evidence="2 3" id="KW-0238">DNA-binding</keyword>
<dbReference type="Gene3D" id="1.10.10.60">
    <property type="entry name" value="Homeodomain-like"/>
    <property type="match status" value="1"/>
</dbReference>
<sequence length="479" mass="53524">MSTAFMVDNILQDKDSDHIHDSFTSGCSDSESEPTSDHKDSICCDSPPPSYHLNPNSQDTDELLQSYRVMRGNGNVTHRLNAATHVDDDDDEDVDDNMVINDDNSSNNRDNNEEAIIMDSSGDDAILLAASDTNENNDDNGIGTKLCCGKCGNLQFGNKTIIDNEIQYEFKCDKCGSCDYYVKVAMQCPTINAKTTTTQTMLNMDKTLLKDSNVVVNHNNNNKPVLKFSVSAILGERKDCVKVRNEFIQPQHLWPYIQQNLIQQNHLVNSNTFIGNHHHHHHHHHHHNGNSNQQNHLSPTTNGVNNCNNNNNNDNCVQQQQQGGHHPNRNSSPITMNVNGENNETNPISGRDNKIIAKPLPSRPGPPPSFLAAAAAHHGLNHPHLHSLLAHCRNPYMGGAGPQVFPLPPGQGFPWAHSTRGKPRRGMMRRAVFSDSQRKGLEKRFQIQKYISKPDRKKLAERLGLKDSQVCLHIFTYTI</sequence>
<proteinExistence type="predicted"/>
<feature type="compositionally biased region" description="Polar residues" evidence="4">
    <location>
        <begin position="329"/>
        <end position="348"/>
    </location>
</feature>
<feature type="DNA-binding region" description="Homeobox" evidence="2">
    <location>
        <begin position="426"/>
        <end position="471"/>
    </location>
</feature>
<dbReference type="Pfam" id="PF00046">
    <property type="entry name" value="Homeodomain"/>
    <property type="match status" value="1"/>
</dbReference>
<dbReference type="VEuPathDB" id="VectorBase:CSON004317"/>
<evidence type="ECO:0000256" key="3">
    <source>
        <dbReference type="RuleBase" id="RU000682"/>
    </source>
</evidence>
<dbReference type="SUPFAM" id="SSF46689">
    <property type="entry name" value="Homeodomain-like"/>
    <property type="match status" value="1"/>
</dbReference>
<dbReference type="GO" id="GO:0005634">
    <property type="term" value="C:nucleus"/>
    <property type="evidence" value="ECO:0007669"/>
    <property type="project" value="UniProtKB-SubCell"/>
</dbReference>
<protein>
    <submittedName>
        <fullName evidence="6">CSON004317 protein</fullName>
    </submittedName>
</protein>
<feature type="region of interest" description="Disordered" evidence="4">
    <location>
        <begin position="16"/>
        <end position="58"/>
    </location>
</feature>
<dbReference type="EMBL" id="UFQT01001852">
    <property type="protein sequence ID" value="SSX32003.1"/>
    <property type="molecule type" value="Genomic_DNA"/>
</dbReference>
<organism evidence="6">
    <name type="scientific">Culicoides sonorensis</name>
    <name type="common">Biting midge</name>
    <dbReference type="NCBI Taxonomy" id="179676"/>
    <lineage>
        <taxon>Eukaryota</taxon>
        <taxon>Metazoa</taxon>
        <taxon>Ecdysozoa</taxon>
        <taxon>Arthropoda</taxon>
        <taxon>Hexapoda</taxon>
        <taxon>Insecta</taxon>
        <taxon>Pterygota</taxon>
        <taxon>Neoptera</taxon>
        <taxon>Endopterygota</taxon>
        <taxon>Diptera</taxon>
        <taxon>Nematocera</taxon>
        <taxon>Chironomoidea</taxon>
        <taxon>Ceratopogonidae</taxon>
        <taxon>Ceratopogoninae</taxon>
        <taxon>Culicoides</taxon>
        <taxon>Monoculicoides</taxon>
    </lineage>
</organism>
<dbReference type="PROSITE" id="PS50071">
    <property type="entry name" value="HOMEOBOX_2"/>
    <property type="match status" value="1"/>
</dbReference>
<dbReference type="InterPro" id="IPR051662">
    <property type="entry name" value="H2.0_Homeobox_NeuralPatt"/>
</dbReference>
<dbReference type="SMART" id="SM00389">
    <property type="entry name" value="HOX"/>
    <property type="match status" value="1"/>
</dbReference>
<dbReference type="GO" id="GO:0003677">
    <property type="term" value="F:DNA binding"/>
    <property type="evidence" value="ECO:0007669"/>
    <property type="project" value="UniProtKB-UniRule"/>
</dbReference>
<accession>A0A336MTA7</accession>
<dbReference type="AlphaFoldDB" id="A0A336MTA7"/>
<evidence type="ECO:0000259" key="5">
    <source>
        <dbReference type="PROSITE" id="PS50071"/>
    </source>
</evidence>